<reference evidence="9" key="1">
    <citation type="submission" date="2023-06" db="EMBL/GenBank/DDBJ databases">
        <title>Cytophagales bacterium Strain LB-30, isolated from soil.</title>
        <authorList>
            <person name="Liu B."/>
        </authorList>
    </citation>
    <scope>NUCLEOTIDE SEQUENCE</scope>
    <source>
        <strain evidence="9">LB-30</strain>
    </source>
</reference>
<feature type="transmembrane region" description="Helical" evidence="8">
    <location>
        <begin position="314"/>
        <end position="334"/>
    </location>
</feature>
<keyword evidence="4 8" id="KW-0812">Transmembrane</keyword>
<feature type="transmembrane region" description="Helical" evidence="8">
    <location>
        <begin position="568"/>
        <end position="588"/>
    </location>
</feature>
<sequence length="607" mass="66890">MNLKKAKNAFVEWLNNLLYNSKVRVLNSVRAIRILASFAALGLIGYALGFTLSPQSLQQVFYGLDVVLYTFAATFLVSLLYSFRRTEYLRNHIFEVVLLGLLLINLISFVWFNNALLLYLCESLGYTQYEEFYLGLLSIFMLVYLVYELARANASIFSFKVKPAAIFVISFLLLIALGTALLMLPTMTVQAGSMRFTDALFTAVSACCVTGLIVVDTATYFTTKGQIVILILIQLGGLGIVSFASFFASFLKQGVGLKQQLMLQDFLSTESLFSVKSLLKQIIFITLLIEFLTFIGIFLTWSNEVVFTSIGQKLYFSLFHAISAFCNAGFSLYTNGLYEPIVRGAYIMHLVVVGSVILGGIGFSVIQDIFSPSALRTRMNSPWKNWRLSTQVAVYTSAGLLAFGTIVFYLLEYNNTLASLNFVEATITSFFQSGIARTAGFNTVDISALRTPTLIMLMFLMFIGASSGSIGGGIKTSTLYLIVASVVATIRGQQKIEIGKRFIPKELLFKALSIFFFAASLNILCIFFLTITDPTIDVMKLAFEQVSAFGTVGLSTGITASLSEAGKYVIILSMFLGRVGTLTFVLALGTRVATQSYQYPKAHMMVG</sequence>
<feature type="transmembrane region" description="Helical" evidence="8">
    <location>
        <begin position="164"/>
        <end position="184"/>
    </location>
</feature>
<keyword evidence="3" id="KW-1003">Cell membrane</keyword>
<proteinExistence type="predicted"/>
<evidence type="ECO:0000256" key="2">
    <source>
        <dbReference type="ARBA" id="ARBA00022448"/>
    </source>
</evidence>
<feature type="transmembrane region" description="Helical" evidence="8">
    <location>
        <begin position="507"/>
        <end position="531"/>
    </location>
</feature>
<evidence type="ECO:0000313" key="10">
    <source>
        <dbReference type="Proteomes" id="UP001168552"/>
    </source>
</evidence>
<feature type="transmembrane region" description="Helical" evidence="8">
    <location>
        <begin position="31"/>
        <end position="48"/>
    </location>
</feature>
<name>A0ABT8F7C5_9BACT</name>
<feature type="transmembrane region" description="Helical" evidence="8">
    <location>
        <begin position="93"/>
        <end position="112"/>
    </location>
</feature>
<feature type="transmembrane region" description="Helical" evidence="8">
    <location>
        <begin position="196"/>
        <end position="215"/>
    </location>
</feature>
<evidence type="ECO:0000313" key="9">
    <source>
        <dbReference type="EMBL" id="MDN4166381.1"/>
    </source>
</evidence>
<dbReference type="PANTHER" id="PTHR32024">
    <property type="entry name" value="TRK SYSTEM POTASSIUM UPTAKE PROTEIN TRKG-RELATED"/>
    <property type="match status" value="1"/>
</dbReference>
<feature type="transmembrane region" description="Helical" evidence="8">
    <location>
        <begin position="227"/>
        <end position="251"/>
    </location>
</feature>
<keyword evidence="10" id="KW-1185">Reference proteome</keyword>
<feature type="transmembrane region" description="Helical" evidence="8">
    <location>
        <begin position="392"/>
        <end position="411"/>
    </location>
</feature>
<comment type="subcellular location">
    <subcellularLocation>
        <location evidence="1">Cell membrane</location>
        <topology evidence="1">Multi-pass membrane protein</topology>
    </subcellularLocation>
</comment>
<organism evidence="9 10">
    <name type="scientific">Shiella aurantiaca</name>
    <dbReference type="NCBI Taxonomy" id="3058365"/>
    <lineage>
        <taxon>Bacteria</taxon>
        <taxon>Pseudomonadati</taxon>
        <taxon>Bacteroidota</taxon>
        <taxon>Cytophagia</taxon>
        <taxon>Cytophagales</taxon>
        <taxon>Shiellaceae</taxon>
        <taxon>Shiella</taxon>
    </lineage>
</organism>
<evidence type="ECO:0000256" key="7">
    <source>
        <dbReference type="ARBA" id="ARBA00023136"/>
    </source>
</evidence>
<keyword evidence="6" id="KW-0406">Ion transport</keyword>
<accession>A0ABT8F7C5</accession>
<evidence type="ECO:0000256" key="3">
    <source>
        <dbReference type="ARBA" id="ARBA00022475"/>
    </source>
</evidence>
<dbReference type="RefSeq" id="WP_320004917.1">
    <property type="nucleotide sequence ID" value="NZ_JAUHJS010000006.1"/>
</dbReference>
<dbReference type="Pfam" id="PF02386">
    <property type="entry name" value="TrkH"/>
    <property type="match status" value="1"/>
</dbReference>
<feature type="transmembrane region" description="Helical" evidence="8">
    <location>
        <begin position="132"/>
        <end position="152"/>
    </location>
</feature>
<evidence type="ECO:0000256" key="6">
    <source>
        <dbReference type="ARBA" id="ARBA00023065"/>
    </source>
</evidence>
<evidence type="ECO:0000256" key="1">
    <source>
        <dbReference type="ARBA" id="ARBA00004651"/>
    </source>
</evidence>
<feature type="transmembrane region" description="Helical" evidence="8">
    <location>
        <begin position="282"/>
        <end position="302"/>
    </location>
</feature>
<evidence type="ECO:0000256" key="4">
    <source>
        <dbReference type="ARBA" id="ARBA00022692"/>
    </source>
</evidence>
<comment type="caution">
    <text evidence="9">The sequence shown here is derived from an EMBL/GenBank/DDBJ whole genome shotgun (WGS) entry which is preliminary data.</text>
</comment>
<feature type="transmembrane region" description="Helical" evidence="8">
    <location>
        <begin position="346"/>
        <end position="371"/>
    </location>
</feature>
<evidence type="ECO:0000256" key="8">
    <source>
        <dbReference type="SAM" id="Phobius"/>
    </source>
</evidence>
<dbReference type="Proteomes" id="UP001168552">
    <property type="component" value="Unassembled WGS sequence"/>
</dbReference>
<protein>
    <submittedName>
        <fullName evidence="9">Potassium transporter TrkG</fullName>
    </submittedName>
</protein>
<dbReference type="PANTHER" id="PTHR32024:SF1">
    <property type="entry name" value="KTR SYSTEM POTASSIUM UPTAKE PROTEIN B"/>
    <property type="match status" value="1"/>
</dbReference>
<keyword evidence="7 8" id="KW-0472">Membrane</keyword>
<evidence type="ECO:0000256" key="5">
    <source>
        <dbReference type="ARBA" id="ARBA00022989"/>
    </source>
</evidence>
<dbReference type="InterPro" id="IPR003445">
    <property type="entry name" value="Cat_transpt"/>
</dbReference>
<keyword evidence="2" id="KW-0813">Transport</keyword>
<gene>
    <name evidence="9" type="ORF">QWY31_12795</name>
</gene>
<keyword evidence="5 8" id="KW-1133">Transmembrane helix</keyword>
<feature type="transmembrane region" description="Helical" evidence="8">
    <location>
        <begin position="454"/>
        <end position="487"/>
    </location>
</feature>
<dbReference type="EMBL" id="JAUHJS010000006">
    <property type="protein sequence ID" value="MDN4166381.1"/>
    <property type="molecule type" value="Genomic_DNA"/>
</dbReference>
<feature type="transmembrane region" description="Helical" evidence="8">
    <location>
        <begin position="60"/>
        <end position="81"/>
    </location>
</feature>